<evidence type="ECO:0000256" key="5">
    <source>
        <dbReference type="ARBA" id="ARBA00022679"/>
    </source>
</evidence>
<reference evidence="15 18" key="1">
    <citation type="submission" date="2014-07" db="EMBL/GenBank/DDBJ databases">
        <title>Draft genome sequence of Thalassospira xiamenensis IB13.</title>
        <authorList>
            <person name="Lai Q."/>
            <person name="Shao Z."/>
        </authorList>
    </citation>
    <scope>NUCLEOTIDE SEQUENCE [LARGE SCALE GENOMIC DNA]</scope>
    <source>
        <strain evidence="15 18">IB13</strain>
    </source>
</reference>
<feature type="transmembrane region" description="Helical" evidence="14">
    <location>
        <begin position="110"/>
        <end position="143"/>
    </location>
</feature>
<evidence type="ECO:0000256" key="12">
    <source>
        <dbReference type="ARBA" id="ARBA00042475"/>
    </source>
</evidence>
<keyword evidence="7 14" id="KW-1133">Transmembrane helix</keyword>
<dbReference type="Pfam" id="PF01040">
    <property type="entry name" value="UbiA"/>
    <property type="match status" value="1"/>
</dbReference>
<dbReference type="InterPro" id="IPR030470">
    <property type="entry name" value="UbiA_prenylTrfase_CS"/>
</dbReference>
<keyword evidence="8 14" id="KW-0350">Heme biosynthesis</keyword>
<comment type="subcellular location">
    <subcellularLocation>
        <location evidence="1 14">Cell membrane</location>
        <topology evidence="1 14">Multi-pass membrane protein</topology>
    </subcellularLocation>
</comment>
<dbReference type="Proteomes" id="UP000219068">
    <property type="component" value="Unassembled WGS sequence"/>
</dbReference>
<evidence type="ECO:0000256" key="11">
    <source>
        <dbReference type="ARBA" id="ARBA00040810"/>
    </source>
</evidence>
<accession>A0A285TGF1</accession>
<feature type="transmembrane region" description="Helical" evidence="14">
    <location>
        <begin position="234"/>
        <end position="263"/>
    </location>
</feature>
<dbReference type="NCBIfam" id="TIGR01473">
    <property type="entry name" value="cyoE_ctaB"/>
    <property type="match status" value="1"/>
</dbReference>
<dbReference type="RefSeq" id="WP_170954139.1">
    <property type="nucleotide sequence ID" value="NZ_JALLPZ010000002.1"/>
</dbReference>
<evidence type="ECO:0000256" key="6">
    <source>
        <dbReference type="ARBA" id="ARBA00022692"/>
    </source>
</evidence>
<reference evidence="16 17" key="2">
    <citation type="submission" date="2017-08" db="EMBL/GenBank/DDBJ databases">
        <authorList>
            <person name="de Groot N.N."/>
        </authorList>
    </citation>
    <scope>NUCLEOTIDE SEQUENCE [LARGE SCALE GENOMIC DNA]</scope>
    <source>
        <strain evidence="16 17">USBA 78</strain>
    </source>
</reference>
<dbReference type="GO" id="GO:0048034">
    <property type="term" value="P:heme O biosynthetic process"/>
    <property type="evidence" value="ECO:0007669"/>
    <property type="project" value="UniProtKB-UniRule"/>
</dbReference>
<dbReference type="PANTHER" id="PTHR43448">
    <property type="entry name" value="PROTOHEME IX FARNESYLTRANSFERASE, MITOCHONDRIAL"/>
    <property type="match status" value="1"/>
</dbReference>
<evidence type="ECO:0000256" key="3">
    <source>
        <dbReference type="ARBA" id="ARBA00012292"/>
    </source>
</evidence>
<feature type="transmembrane region" description="Helical" evidence="14">
    <location>
        <begin position="179"/>
        <end position="202"/>
    </location>
</feature>
<name>A0A285TGF1_9PROT</name>
<evidence type="ECO:0000256" key="14">
    <source>
        <dbReference type="HAMAP-Rule" id="MF_00154"/>
    </source>
</evidence>
<keyword evidence="6 14" id="KW-0812">Transmembrane</keyword>
<dbReference type="GO" id="GO:0005886">
    <property type="term" value="C:plasma membrane"/>
    <property type="evidence" value="ECO:0007669"/>
    <property type="project" value="UniProtKB-SubCell"/>
</dbReference>
<evidence type="ECO:0000313" key="18">
    <source>
        <dbReference type="Proteomes" id="UP000252266"/>
    </source>
</evidence>
<keyword evidence="5 14" id="KW-0808">Transferase</keyword>
<dbReference type="HAMAP" id="MF_00154">
    <property type="entry name" value="CyoE_CtaB"/>
    <property type="match status" value="1"/>
</dbReference>
<evidence type="ECO:0000256" key="4">
    <source>
        <dbReference type="ARBA" id="ARBA00022475"/>
    </source>
</evidence>
<feature type="transmembrane region" description="Helical" evidence="14">
    <location>
        <begin position="155"/>
        <end position="173"/>
    </location>
</feature>
<protein>
    <recommendedName>
        <fullName evidence="11 14">Protoheme IX farnesyltransferase</fullName>
        <ecNumber evidence="3 14">2.5.1.141</ecNumber>
    </recommendedName>
    <alternativeName>
        <fullName evidence="12 14">Heme B farnesyltransferase</fullName>
    </alternativeName>
    <alternativeName>
        <fullName evidence="10 14">Heme O synthase</fullName>
    </alternativeName>
</protein>
<dbReference type="GO" id="GO:0008495">
    <property type="term" value="F:protoheme IX farnesyltransferase activity"/>
    <property type="evidence" value="ECO:0007669"/>
    <property type="project" value="UniProtKB-UniRule"/>
</dbReference>
<organism evidence="16 17">
    <name type="scientific">Thalassospira xiamenensis</name>
    <dbReference type="NCBI Taxonomy" id="220697"/>
    <lineage>
        <taxon>Bacteria</taxon>
        <taxon>Pseudomonadati</taxon>
        <taxon>Pseudomonadota</taxon>
        <taxon>Alphaproteobacteria</taxon>
        <taxon>Rhodospirillales</taxon>
        <taxon>Thalassospiraceae</taxon>
        <taxon>Thalassospira</taxon>
    </lineage>
</organism>
<gene>
    <name evidence="14" type="primary">ctaB</name>
    <name evidence="16" type="ORF">SAMN05428964_103319</name>
    <name evidence="15" type="ORF">TH44_03645</name>
</gene>
<feature type="transmembrane region" description="Helical" evidence="14">
    <location>
        <begin position="26"/>
        <end position="49"/>
    </location>
</feature>
<comment type="similarity">
    <text evidence="14">Belongs to the UbiA prenyltransferase family. Protoheme IX farnesyltransferase subfamily.</text>
</comment>
<dbReference type="NCBIfam" id="NF003349">
    <property type="entry name" value="PRK04375.1-2"/>
    <property type="match status" value="1"/>
</dbReference>
<sequence>MTKQAAQQTLAIDNIAALPVSEVRDYIALLKPGVMTLVVFTGAVGLLIAPGTLHPFLALVAIACIAVASGAAASINMWYDRDIDIHMKRTQNRPIPAGRVPADEALSLGIALSILSVTVMAVAINFAAAALLAVSIAFYVFVYTMWLKRSTPQNIVIGGAAGAFPPMIGWASVTGGIDINSIALFLIIFMWTPPHFWALALFRCGDYAKVGVPMMPVVAGEAATKKQMLIYTILLLPITLVPVATGLLGVFYGVTAVLTGLWFLRHAVRVLRNAEEKAPHKMFGYSILYLFVLFGAMVADVWIKGYLA</sequence>
<dbReference type="InterPro" id="IPR000537">
    <property type="entry name" value="UbiA_prenyltransferase"/>
</dbReference>
<evidence type="ECO:0000256" key="9">
    <source>
        <dbReference type="ARBA" id="ARBA00023136"/>
    </source>
</evidence>
<dbReference type="PROSITE" id="PS00943">
    <property type="entry name" value="UBIA"/>
    <property type="match status" value="1"/>
</dbReference>
<dbReference type="AlphaFoldDB" id="A0A285TGF1"/>
<evidence type="ECO:0000256" key="2">
    <source>
        <dbReference type="ARBA" id="ARBA00004919"/>
    </source>
</evidence>
<comment type="catalytic activity">
    <reaction evidence="13 14">
        <text>heme b + (2E,6E)-farnesyl diphosphate + H2O = Fe(II)-heme o + diphosphate</text>
        <dbReference type="Rhea" id="RHEA:28070"/>
        <dbReference type="ChEBI" id="CHEBI:15377"/>
        <dbReference type="ChEBI" id="CHEBI:33019"/>
        <dbReference type="ChEBI" id="CHEBI:60344"/>
        <dbReference type="ChEBI" id="CHEBI:60530"/>
        <dbReference type="ChEBI" id="CHEBI:175763"/>
        <dbReference type="EC" id="2.5.1.141"/>
    </reaction>
</comment>
<dbReference type="Proteomes" id="UP000252266">
    <property type="component" value="Unassembled WGS sequence"/>
</dbReference>
<evidence type="ECO:0000313" key="17">
    <source>
        <dbReference type="Proteomes" id="UP000219068"/>
    </source>
</evidence>
<keyword evidence="4 14" id="KW-1003">Cell membrane</keyword>
<evidence type="ECO:0000256" key="1">
    <source>
        <dbReference type="ARBA" id="ARBA00004651"/>
    </source>
</evidence>
<evidence type="ECO:0000256" key="8">
    <source>
        <dbReference type="ARBA" id="ARBA00023133"/>
    </source>
</evidence>
<feature type="transmembrane region" description="Helical" evidence="14">
    <location>
        <begin position="56"/>
        <end position="79"/>
    </location>
</feature>
<dbReference type="UniPathway" id="UPA00834">
    <property type="reaction ID" value="UER00712"/>
</dbReference>
<comment type="function">
    <text evidence="14">Converts heme B (protoheme IX) to heme O by substitution of the vinyl group on carbon 2 of heme B porphyrin ring with a hydroxyethyl farnesyl side group.</text>
</comment>
<dbReference type="InterPro" id="IPR006369">
    <property type="entry name" value="Protohaem_IX_farnesylTrfase"/>
</dbReference>
<evidence type="ECO:0000256" key="10">
    <source>
        <dbReference type="ARBA" id="ARBA00030253"/>
    </source>
</evidence>
<comment type="miscellaneous">
    <text evidence="14">Carbon 2 of the heme B porphyrin ring is defined according to the Fischer nomenclature.</text>
</comment>
<dbReference type="EMBL" id="JPWJ01000001">
    <property type="protein sequence ID" value="RCK53290.1"/>
    <property type="molecule type" value="Genomic_DNA"/>
</dbReference>
<keyword evidence="9 14" id="KW-0472">Membrane</keyword>
<dbReference type="Gene3D" id="1.10.357.140">
    <property type="entry name" value="UbiA prenyltransferase"/>
    <property type="match status" value="1"/>
</dbReference>
<proteinExistence type="inferred from homology"/>
<evidence type="ECO:0000313" key="16">
    <source>
        <dbReference type="EMBL" id="SOC21142.1"/>
    </source>
</evidence>
<evidence type="ECO:0000313" key="15">
    <source>
        <dbReference type="EMBL" id="RCK53290.1"/>
    </source>
</evidence>
<comment type="pathway">
    <text evidence="2 14">Porphyrin-containing compound metabolism; heme O biosynthesis; heme O from protoheme: step 1/1.</text>
</comment>
<dbReference type="PANTHER" id="PTHR43448:SF7">
    <property type="entry name" value="4-HYDROXYBENZOATE SOLANESYLTRANSFERASE"/>
    <property type="match status" value="1"/>
</dbReference>
<dbReference type="InterPro" id="IPR044878">
    <property type="entry name" value="UbiA_sf"/>
</dbReference>
<feature type="transmembrane region" description="Helical" evidence="14">
    <location>
        <begin position="283"/>
        <end position="303"/>
    </location>
</feature>
<evidence type="ECO:0000256" key="7">
    <source>
        <dbReference type="ARBA" id="ARBA00022989"/>
    </source>
</evidence>
<dbReference type="CDD" id="cd13957">
    <property type="entry name" value="PT_UbiA_Cox10"/>
    <property type="match status" value="1"/>
</dbReference>
<evidence type="ECO:0000256" key="13">
    <source>
        <dbReference type="ARBA" id="ARBA00047690"/>
    </source>
</evidence>
<dbReference type="EC" id="2.5.1.141" evidence="3 14"/>
<dbReference type="EMBL" id="OBMM01000003">
    <property type="protein sequence ID" value="SOC21142.1"/>
    <property type="molecule type" value="Genomic_DNA"/>
</dbReference>